<sequence>MSTVEWHRTTRALRGDVRLDGDEIDVVVGDGLVSFDEELSISGAPIVRVGVLDPERWLIETRLLDLHSEDDERLGREVELVVDGVAYWLRSVVKRRDVFELTFEDRTACLLRDSFGATKTTAGAQRERAFIASLCERAGVPAPEMHEPLSEERRARARSAAGRTSFRADRDRDGRVRRRARGIADDARLTVKGAPIARSQIAEANTLLSVGAELNAPEVAMVAIAFAGIAESALGAHAGTFSPADGYYGVLQSSPKNWPDPHDTAGMARAFMLGGRGFQGNGAIALARTVSDPVQIAVTVEAPSNWPDNAYARQSGWERYLPEARALVAEFGGGDGTSMPPGTVTRTVEAPLTVERGESYWDAAMRIAESYRFRFFVVANTPYYLADQALMQSERLMTIGEETPGVTLLDWEWAPRKLLRSVDLECNVRAWQAPPGSVVVLDETCGPAGSDEDSRQRGRWLVGDYQRSRFGDTARITLVKGRKPIVPTQTETTQVGGDGGERPEQGAVDGHGRVTTEGGAKGIVDQCAAVALRLAPSARVSRGYTPGDTDSDHGADTALQAARDIAIRGRNPTGPTPQIPELNRAAIAVAALFGRTYAEGQQIHIEGDAFNYRGYRIQIFWRTYVGGSNHYNHIHVGAKKA</sequence>
<feature type="compositionally biased region" description="Basic and acidic residues" evidence="1">
    <location>
        <begin position="499"/>
        <end position="513"/>
    </location>
</feature>
<proteinExistence type="predicted"/>
<dbReference type="RefSeq" id="WP_012933222.1">
    <property type="nucleotide sequence ID" value="NC_013739.1"/>
</dbReference>
<evidence type="ECO:0000256" key="1">
    <source>
        <dbReference type="SAM" id="MobiDB-lite"/>
    </source>
</evidence>
<feature type="region of interest" description="Disordered" evidence="1">
    <location>
        <begin position="489"/>
        <end position="513"/>
    </location>
</feature>
<dbReference type="HOGENOM" id="CLU_426827_0_0_11"/>
<dbReference type="AlphaFoldDB" id="D3F1Z6"/>
<dbReference type="Proteomes" id="UP000008229">
    <property type="component" value="Chromosome"/>
</dbReference>
<accession>D3F1Z6</accession>
<dbReference type="EMBL" id="CP001854">
    <property type="protein sequence ID" value="ADB50171.1"/>
    <property type="molecule type" value="Genomic_DNA"/>
</dbReference>
<dbReference type="STRING" id="469383.Cwoe_1744"/>
<name>D3F1Z6_CONWI</name>
<evidence type="ECO:0000313" key="3">
    <source>
        <dbReference type="Proteomes" id="UP000008229"/>
    </source>
</evidence>
<evidence type="ECO:0000313" key="2">
    <source>
        <dbReference type="EMBL" id="ADB50171.1"/>
    </source>
</evidence>
<dbReference type="KEGG" id="cwo:Cwoe_1744"/>
<dbReference type="eggNOG" id="COG0739">
    <property type="taxonomic scope" value="Bacteria"/>
</dbReference>
<organism evidence="2 3">
    <name type="scientific">Conexibacter woesei (strain DSM 14684 / CCUG 47730 / CIP 108061 / JCM 11494 / NBRC 100937 / ID131577)</name>
    <dbReference type="NCBI Taxonomy" id="469383"/>
    <lineage>
        <taxon>Bacteria</taxon>
        <taxon>Bacillati</taxon>
        <taxon>Actinomycetota</taxon>
        <taxon>Thermoleophilia</taxon>
        <taxon>Solirubrobacterales</taxon>
        <taxon>Conexibacteraceae</taxon>
        <taxon>Conexibacter</taxon>
    </lineage>
</organism>
<keyword evidence="3" id="KW-1185">Reference proteome</keyword>
<protein>
    <submittedName>
        <fullName evidence="2">Uncharacterized protein</fullName>
    </submittedName>
</protein>
<reference evidence="3" key="2">
    <citation type="submission" date="2010-01" db="EMBL/GenBank/DDBJ databases">
        <title>The complete genome of Conexibacter woesei DSM 14684.</title>
        <authorList>
            <consortium name="US DOE Joint Genome Institute (JGI-PGF)"/>
            <person name="Lucas S."/>
            <person name="Copeland A."/>
            <person name="Lapidus A."/>
            <person name="Glavina del Rio T."/>
            <person name="Dalin E."/>
            <person name="Tice H."/>
            <person name="Bruce D."/>
            <person name="Goodwin L."/>
            <person name="Pitluck S."/>
            <person name="Kyrpides N."/>
            <person name="Mavromatis K."/>
            <person name="Ivanova N."/>
            <person name="Mikhailova N."/>
            <person name="Chertkov O."/>
            <person name="Brettin T."/>
            <person name="Detter J.C."/>
            <person name="Han C."/>
            <person name="Larimer F."/>
            <person name="Land M."/>
            <person name="Hauser L."/>
            <person name="Markowitz V."/>
            <person name="Cheng J.-F."/>
            <person name="Hugenholtz P."/>
            <person name="Woyke T."/>
            <person name="Wu D."/>
            <person name="Pukall R."/>
            <person name="Steenblock K."/>
            <person name="Schneider S."/>
            <person name="Klenk H.-P."/>
            <person name="Eisen J.A."/>
        </authorList>
    </citation>
    <scope>NUCLEOTIDE SEQUENCE [LARGE SCALE GENOMIC DNA]</scope>
    <source>
        <strain evidence="3">DSM 14684 / CIP 108061 / JCM 11494 / NBRC 100937 / ID131577</strain>
    </source>
</reference>
<feature type="region of interest" description="Disordered" evidence="1">
    <location>
        <begin position="145"/>
        <end position="174"/>
    </location>
</feature>
<gene>
    <name evidence="2" type="ordered locus">Cwoe_1744</name>
</gene>
<dbReference type="OrthoDB" id="3182407at2"/>
<reference evidence="2 3" key="1">
    <citation type="journal article" date="2010" name="Stand. Genomic Sci.">
        <title>Complete genome sequence of Conexibacter woesei type strain (ID131577).</title>
        <authorList>
            <person name="Pukall R."/>
            <person name="Lapidus A."/>
            <person name="Glavina Del Rio T."/>
            <person name="Copeland A."/>
            <person name="Tice H."/>
            <person name="Cheng J.-F."/>
            <person name="Lucas S."/>
            <person name="Chen F."/>
            <person name="Nolan M."/>
            <person name="Bruce D."/>
            <person name="Goodwin L."/>
            <person name="Pitluck S."/>
            <person name="Mavromatis K."/>
            <person name="Ivanova N."/>
            <person name="Ovchinnikova G."/>
            <person name="Pati A."/>
            <person name="Chen A."/>
            <person name="Palaniappan K."/>
            <person name="Land M."/>
            <person name="Hauser L."/>
            <person name="Chang Y.-J."/>
            <person name="Jeffries C.D."/>
            <person name="Chain P."/>
            <person name="Meincke L."/>
            <person name="Sims D."/>
            <person name="Brettin T."/>
            <person name="Detter J.C."/>
            <person name="Rohde M."/>
            <person name="Goeker M."/>
            <person name="Bristow J."/>
            <person name="Eisen J.A."/>
            <person name="Markowitz V."/>
            <person name="Kyrpides N.C."/>
            <person name="Klenk H.-P."/>
            <person name="Hugenholtz P."/>
        </authorList>
    </citation>
    <scope>NUCLEOTIDE SEQUENCE [LARGE SCALE GENOMIC DNA]</scope>
    <source>
        <strain evidence="3">DSM 14684 / CIP 108061 / JCM 11494 / NBRC 100937 / ID131577</strain>
    </source>
</reference>
<feature type="compositionally biased region" description="Basic and acidic residues" evidence="1">
    <location>
        <begin position="145"/>
        <end position="154"/>
    </location>
</feature>